<dbReference type="Gene3D" id="3.40.50.150">
    <property type="entry name" value="Vaccinia Virus protein VP39"/>
    <property type="match status" value="1"/>
</dbReference>
<accession>A0ABX5S8R1</accession>
<dbReference type="PANTHER" id="PTHR10629:SF52">
    <property type="entry name" value="DNA (CYTOSINE-5)-METHYLTRANSFERASE 1"/>
    <property type="match status" value="1"/>
</dbReference>
<name>A0ABX5S8R1_9BURK</name>
<keyword evidence="3 6" id="KW-0949">S-adenosyl-L-methionine</keyword>
<keyword evidence="1 6" id="KW-0489">Methyltransferase</keyword>
<evidence type="ECO:0000256" key="1">
    <source>
        <dbReference type="ARBA" id="ARBA00022603"/>
    </source>
</evidence>
<evidence type="ECO:0000256" key="2">
    <source>
        <dbReference type="ARBA" id="ARBA00022679"/>
    </source>
</evidence>
<evidence type="ECO:0000313" key="10">
    <source>
        <dbReference type="Proteomes" id="UP000294359"/>
    </source>
</evidence>
<dbReference type="Pfam" id="PF00145">
    <property type="entry name" value="DNA_methylase"/>
    <property type="match status" value="1"/>
</dbReference>
<reference evidence="9 10" key="1">
    <citation type="submission" date="2019-03" db="EMBL/GenBank/DDBJ databases">
        <title>Draft Genome Sequences of Six Type Strains of the Genus Massilia.</title>
        <authorList>
            <person name="Miess H."/>
            <person name="Frediansyhah A."/>
            <person name="Gross H."/>
        </authorList>
    </citation>
    <scope>NUCLEOTIDE SEQUENCE [LARGE SCALE GENOMIC DNA]</scope>
    <source>
        <strain evidence="9 10">DSM 17505</strain>
    </source>
</reference>
<dbReference type="InterPro" id="IPR018117">
    <property type="entry name" value="C5_DNA_meth_AS"/>
</dbReference>
<dbReference type="Proteomes" id="UP000294359">
    <property type="component" value="Chromosome"/>
</dbReference>
<evidence type="ECO:0000256" key="3">
    <source>
        <dbReference type="ARBA" id="ARBA00022691"/>
    </source>
</evidence>
<evidence type="ECO:0000256" key="8">
    <source>
        <dbReference type="RuleBase" id="RU000417"/>
    </source>
</evidence>
<comment type="similarity">
    <text evidence="6 7">Belongs to the class I-like SAM-binding methyltransferase superfamily. C5-methyltransferase family.</text>
</comment>
<dbReference type="EC" id="2.1.1.37" evidence="8"/>
<organism evidence="9 10">
    <name type="scientific">Pseudoduganella plicata</name>
    <dbReference type="NCBI Taxonomy" id="321984"/>
    <lineage>
        <taxon>Bacteria</taxon>
        <taxon>Pseudomonadati</taxon>
        <taxon>Pseudomonadota</taxon>
        <taxon>Betaproteobacteria</taxon>
        <taxon>Burkholderiales</taxon>
        <taxon>Oxalobacteraceae</taxon>
        <taxon>Telluria group</taxon>
        <taxon>Pseudoduganella</taxon>
    </lineage>
</organism>
<evidence type="ECO:0000256" key="6">
    <source>
        <dbReference type="PROSITE-ProRule" id="PRU01016"/>
    </source>
</evidence>
<evidence type="ECO:0000313" key="9">
    <source>
        <dbReference type="EMBL" id="QBQ36731.1"/>
    </source>
</evidence>
<dbReference type="RefSeq" id="WP_134385011.1">
    <property type="nucleotide sequence ID" value="NZ_BMWW01000001.1"/>
</dbReference>
<dbReference type="PROSITE" id="PS51679">
    <property type="entry name" value="SAM_MT_C5"/>
    <property type="match status" value="1"/>
</dbReference>
<evidence type="ECO:0000256" key="5">
    <source>
        <dbReference type="ARBA" id="ARBA00047422"/>
    </source>
</evidence>
<comment type="catalytic activity">
    <reaction evidence="5 8">
        <text>a 2'-deoxycytidine in DNA + S-adenosyl-L-methionine = a 5-methyl-2'-deoxycytidine in DNA + S-adenosyl-L-homocysteine + H(+)</text>
        <dbReference type="Rhea" id="RHEA:13681"/>
        <dbReference type="Rhea" id="RHEA-COMP:11369"/>
        <dbReference type="Rhea" id="RHEA-COMP:11370"/>
        <dbReference type="ChEBI" id="CHEBI:15378"/>
        <dbReference type="ChEBI" id="CHEBI:57856"/>
        <dbReference type="ChEBI" id="CHEBI:59789"/>
        <dbReference type="ChEBI" id="CHEBI:85452"/>
        <dbReference type="ChEBI" id="CHEBI:85454"/>
        <dbReference type="EC" id="2.1.1.37"/>
    </reaction>
</comment>
<dbReference type="GO" id="GO:0032259">
    <property type="term" value="P:methylation"/>
    <property type="evidence" value="ECO:0007669"/>
    <property type="project" value="UniProtKB-KW"/>
</dbReference>
<dbReference type="PROSITE" id="PS00095">
    <property type="entry name" value="C5_MTASE_2"/>
    <property type="match status" value="1"/>
</dbReference>
<keyword evidence="10" id="KW-1185">Reference proteome</keyword>
<keyword evidence="2 6" id="KW-0808">Transferase</keyword>
<protein>
    <recommendedName>
        <fullName evidence="8">Cytosine-specific methyltransferase</fullName>
        <ecNumber evidence="8">2.1.1.37</ecNumber>
    </recommendedName>
</protein>
<gene>
    <name evidence="9" type="ORF">E1742_11565</name>
</gene>
<evidence type="ECO:0000256" key="4">
    <source>
        <dbReference type="ARBA" id="ARBA00022747"/>
    </source>
</evidence>
<dbReference type="EMBL" id="CP038026">
    <property type="protein sequence ID" value="QBQ36731.1"/>
    <property type="molecule type" value="Genomic_DNA"/>
</dbReference>
<proteinExistence type="inferred from homology"/>
<evidence type="ECO:0000256" key="7">
    <source>
        <dbReference type="RuleBase" id="RU000416"/>
    </source>
</evidence>
<dbReference type="GO" id="GO:0008168">
    <property type="term" value="F:methyltransferase activity"/>
    <property type="evidence" value="ECO:0007669"/>
    <property type="project" value="UniProtKB-KW"/>
</dbReference>
<dbReference type="NCBIfam" id="TIGR00675">
    <property type="entry name" value="dcm"/>
    <property type="match status" value="1"/>
</dbReference>
<dbReference type="PROSITE" id="PS00094">
    <property type="entry name" value="C5_MTASE_1"/>
    <property type="match status" value="1"/>
</dbReference>
<dbReference type="InterPro" id="IPR050390">
    <property type="entry name" value="C5-Methyltransferase"/>
</dbReference>
<feature type="active site" evidence="6">
    <location>
        <position position="96"/>
    </location>
</feature>
<dbReference type="SUPFAM" id="SSF53335">
    <property type="entry name" value="S-adenosyl-L-methionine-dependent methyltransferases"/>
    <property type="match status" value="1"/>
</dbReference>
<dbReference type="InterPro" id="IPR029063">
    <property type="entry name" value="SAM-dependent_MTases_sf"/>
</dbReference>
<keyword evidence="4" id="KW-0680">Restriction system</keyword>
<dbReference type="InterPro" id="IPR001525">
    <property type="entry name" value="C5_MeTfrase"/>
</dbReference>
<dbReference type="Gene3D" id="3.90.120.10">
    <property type="entry name" value="DNA Methylase, subunit A, domain 2"/>
    <property type="match status" value="1"/>
</dbReference>
<sequence>MNRYRFVDLFAGCGGLSLGLSLAGLKGLFAVERDAMAFKTFAENFLREKDGPVPPFAWPTWLAKRAWPIDELLETHHAHISKLAGQVDVLAGGPPCQGFSMAGRRLESDPRNQLFEKYIEFVHAVKPKALILENVPGMRIAHSPDERACDSGGQAVQSYYDKLKLGLEAAGYEVLGQILDASQYGVPQKRSRLIVLGLEKKLARRLPGGIKRVFSLLEEGRLAHLAEMGLPAHRAISASDAISDLRSDGAIRQPCIDPESRGPFEEIRYAGPKTAYQRLMHLDCTDNAMNSMRLARHGTEIRERFAMILAECRRGVRMDSASLARHGLKKQRIHPMAPNEPAPTITTLPDDVLHYAEPRILTVRECARLQGFPDWFRFRGKFTTGGHLRTKECPRYTQVGNAVPPPLGRMIGLAIVSAIREASTGKAQSPPSFALIQQRISIA</sequence>
<dbReference type="InterPro" id="IPR031303">
    <property type="entry name" value="C5_meth_CS"/>
</dbReference>
<dbReference type="PRINTS" id="PR00105">
    <property type="entry name" value="C5METTRFRASE"/>
</dbReference>
<dbReference type="PANTHER" id="PTHR10629">
    <property type="entry name" value="CYTOSINE-SPECIFIC METHYLTRANSFERASE"/>
    <property type="match status" value="1"/>
</dbReference>